<dbReference type="PANTHER" id="PTHR20854:SF4">
    <property type="entry name" value="INOSITOL-1-MONOPHOSPHATASE-RELATED"/>
    <property type="match status" value="1"/>
</dbReference>
<protein>
    <recommendedName>
        <fullName evidence="6">DUF4170 domain-containing protein</fullName>
    </recommendedName>
</protein>
<reference evidence="4" key="2">
    <citation type="submission" date="2023-01" db="EMBL/GenBank/DDBJ databases">
        <title>Draft genome sequence of Algimonas ampicilliniresistens strain NBRC 108219.</title>
        <authorList>
            <person name="Sun Q."/>
            <person name="Mori K."/>
        </authorList>
    </citation>
    <scope>NUCLEOTIDE SEQUENCE</scope>
    <source>
        <strain evidence="4">NBRC 108219</strain>
    </source>
</reference>
<dbReference type="CDD" id="cd01638">
    <property type="entry name" value="CysQ"/>
    <property type="match status" value="1"/>
</dbReference>
<evidence type="ECO:0000256" key="1">
    <source>
        <dbReference type="ARBA" id="ARBA00009759"/>
    </source>
</evidence>
<keyword evidence="2" id="KW-0479">Metal-binding</keyword>
<proteinExistence type="inferred from homology"/>
<gene>
    <name evidence="4" type="ORF">GCM10007853_27020</name>
</gene>
<dbReference type="PRINTS" id="PR00377">
    <property type="entry name" value="IMPHPHTASES"/>
</dbReference>
<dbReference type="InterPro" id="IPR000760">
    <property type="entry name" value="Inositol_monophosphatase-like"/>
</dbReference>
<evidence type="ECO:0008006" key="6">
    <source>
        <dbReference type="Google" id="ProtNLM"/>
    </source>
</evidence>
<keyword evidence="3" id="KW-0460">Magnesium</keyword>
<comment type="caution">
    <text evidence="4">The sequence shown here is derived from an EMBL/GenBank/DDBJ whole genome shotgun (WGS) entry which is preliminary data.</text>
</comment>
<dbReference type="PROSITE" id="PS00630">
    <property type="entry name" value="IMP_2"/>
    <property type="match status" value="1"/>
</dbReference>
<name>A0ABQ5VBF6_9PROT</name>
<reference evidence="4" key="1">
    <citation type="journal article" date="2014" name="Int. J. Syst. Evol. Microbiol.">
        <title>Complete genome of a new Firmicutes species belonging to the dominant human colonic microbiota ('Ruminococcus bicirculans') reveals two chromosomes and a selective capacity to utilize plant glucans.</title>
        <authorList>
            <consortium name="NISC Comparative Sequencing Program"/>
            <person name="Wegmann U."/>
            <person name="Louis P."/>
            <person name="Goesmann A."/>
            <person name="Henrissat B."/>
            <person name="Duncan S.H."/>
            <person name="Flint H.J."/>
        </authorList>
    </citation>
    <scope>NUCLEOTIDE SEQUENCE</scope>
    <source>
        <strain evidence="4">NBRC 108219</strain>
    </source>
</reference>
<keyword evidence="5" id="KW-1185">Reference proteome</keyword>
<dbReference type="PANTHER" id="PTHR20854">
    <property type="entry name" value="INOSITOL MONOPHOSPHATASE"/>
    <property type="match status" value="1"/>
</dbReference>
<evidence type="ECO:0000313" key="5">
    <source>
        <dbReference type="Proteomes" id="UP001161391"/>
    </source>
</evidence>
<evidence type="ECO:0000313" key="4">
    <source>
        <dbReference type="EMBL" id="GLQ24828.1"/>
    </source>
</evidence>
<comment type="similarity">
    <text evidence="1">Belongs to the inositol monophosphatase superfamily.</text>
</comment>
<dbReference type="Gene3D" id="3.30.540.10">
    <property type="entry name" value="Fructose-1,6-Bisphosphatase, subunit A, domain 1"/>
    <property type="match status" value="1"/>
</dbReference>
<sequence>MPDVRSDPTDADDLALIERAVREAGRICLDAYHRNDARVWDKCENHPVTDADIAVNDYLQAELMGARPDYGWLSEETKDDQSRRTCRRTFVVDPIDGTRAFIDRKPGFAVSVAIVENGFAVAGCVFNPLKDEFYSARQGCGATLNGKALQVGGCSAVDGCIMVGYSRKFKRLNFPDMRYKISNSMAYRMVMVAGSHADATVSFTPKSDWDVAAATLIATEAGAHVTDLNGKLHRYDGETTSGMGVICASPALHALLLERVKPVMAKLASGEATLQDYRYLGTTMSDRDTAPVQLLHLVIGGELVDPNKTTFKDLKAVDFVGAYANYAEAHDAWKSAAQRTVDNAHARYFILHAHELIDPDKDGVIG</sequence>
<dbReference type="SUPFAM" id="SSF56655">
    <property type="entry name" value="Carbohydrate phosphatase"/>
    <property type="match status" value="1"/>
</dbReference>
<dbReference type="Gene3D" id="3.30.70.2400">
    <property type="entry name" value="Uncharacterised protein PF13773, DUF4170"/>
    <property type="match status" value="1"/>
</dbReference>
<dbReference type="Pfam" id="PF00459">
    <property type="entry name" value="Inositol_P"/>
    <property type="match status" value="1"/>
</dbReference>
<dbReference type="Proteomes" id="UP001161391">
    <property type="component" value="Unassembled WGS sequence"/>
</dbReference>
<accession>A0ABQ5VBF6</accession>
<organism evidence="4 5">
    <name type="scientific">Algimonas ampicilliniresistens</name>
    <dbReference type="NCBI Taxonomy" id="1298735"/>
    <lineage>
        <taxon>Bacteria</taxon>
        <taxon>Pseudomonadati</taxon>
        <taxon>Pseudomonadota</taxon>
        <taxon>Alphaproteobacteria</taxon>
        <taxon>Maricaulales</taxon>
        <taxon>Robiginitomaculaceae</taxon>
        <taxon>Algimonas</taxon>
    </lineage>
</organism>
<dbReference type="RefSeq" id="WP_284391693.1">
    <property type="nucleotide sequence ID" value="NZ_BSNK01000002.1"/>
</dbReference>
<evidence type="ECO:0000256" key="3">
    <source>
        <dbReference type="ARBA" id="ARBA00022842"/>
    </source>
</evidence>
<dbReference type="Gene3D" id="3.40.190.80">
    <property type="match status" value="1"/>
</dbReference>
<dbReference type="InterPro" id="IPR020550">
    <property type="entry name" value="Inositol_monophosphatase_CS"/>
</dbReference>
<dbReference type="Pfam" id="PF13773">
    <property type="entry name" value="DUF4170"/>
    <property type="match status" value="1"/>
</dbReference>
<evidence type="ECO:0000256" key="2">
    <source>
        <dbReference type="ARBA" id="ARBA00022723"/>
    </source>
</evidence>
<dbReference type="EMBL" id="BSNK01000002">
    <property type="protein sequence ID" value="GLQ24828.1"/>
    <property type="molecule type" value="Genomic_DNA"/>
</dbReference>
<dbReference type="InterPro" id="IPR025226">
    <property type="entry name" value="DUF4170"/>
</dbReference>